<evidence type="ECO:0000256" key="1">
    <source>
        <dbReference type="SAM" id="Coils"/>
    </source>
</evidence>
<reference evidence="2" key="1">
    <citation type="submission" date="2013-07" db="EMBL/GenBank/DDBJ databases">
        <title>The genome of an arbuscular mycorrhizal fungus provides insights into the evolution of the oldest plant symbiosis.</title>
        <authorList>
            <consortium name="DOE Joint Genome Institute"/>
            <person name="Tisserant E."/>
            <person name="Malbreil M."/>
            <person name="Kuo A."/>
            <person name="Kohler A."/>
            <person name="Symeonidi A."/>
            <person name="Balestrini R."/>
            <person name="Charron P."/>
            <person name="Duensing N."/>
            <person name="Frei-dit-Frey N."/>
            <person name="Gianinazzi-Pearson V."/>
            <person name="Gilbert B."/>
            <person name="Handa Y."/>
            <person name="Hijri M."/>
            <person name="Kaul R."/>
            <person name="Kawaguchi M."/>
            <person name="Krajinski F."/>
            <person name="Lammers P."/>
            <person name="Lapierre D."/>
            <person name="Masclaux F.G."/>
            <person name="Murat C."/>
            <person name="Morin E."/>
            <person name="Ndikumana S."/>
            <person name="Pagni M."/>
            <person name="Petitpierre D."/>
            <person name="Requena N."/>
            <person name="Rosikiewicz P."/>
            <person name="Riley R."/>
            <person name="Saito K."/>
            <person name="San Clemente H."/>
            <person name="Shapiro H."/>
            <person name="van Tuinen D."/>
            <person name="Becard G."/>
            <person name="Bonfante P."/>
            <person name="Paszkowski U."/>
            <person name="Shachar-Hill Y."/>
            <person name="Young J.P."/>
            <person name="Sanders I.R."/>
            <person name="Henrissat B."/>
            <person name="Rensing S.A."/>
            <person name="Grigoriev I.V."/>
            <person name="Corradi N."/>
            <person name="Roux C."/>
            <person name="Martin F."/>
        </authorList>
    </citation>
    <scope>NUCLEOTIDE SEQUENCE</scope>
    <source>
        <strain evidence="2">DAOM 197198</strain>
    </source>
</reference>
<dbReference type="HOGENOM" id="CLU_2504049_0_0_1"/>
<feature type="non-terminal residue" evidence="2">
    <location>
        <position position="86"/>
    </location>
</feature>
<organism evidence="2">
    <name type="scientific">Rhizophagus irregularis (strain DAOM 181602 / DAOM 197198 / MUCL 43194)</name>
    <name type="common">Arbuscular mycorrhizal fungus</name>
    <name type="synonym">Glomus intraradices</name>
    <dbReference type="NCBI Taxonomy" id="747089"/>
    <lineage>
        <taxon>Eukaryota</taxon>
        <taxon>Fungi</taxon>
        <taxon>Fungi incertae sedis</taxon>
        <taxon>Mucoromycota</taxon>
        <taxon>Glomeromycotina</taxon>
        <taxon>Glomeromycetes</taxon>
        <taxon>Glomerales</taxon>
        <taxon>Glomeraceae</taxon>
        <taxon>Rhizophagus</taxon>
    </lineage>
</organism>
<dbReference type="EMBL" id="KI290803">
    <property type="protein sequence ID" value="ESA07048.1"/>
    <property type="molecule type" value="Genomic_DNA"/>
</dbReference>
<keyword evidence="1" id="KW-0175">Coiled coil</keyword>
<gene>
    <name evidence="2" type="ORF">GLOINDRAFT_349607</name>
</gene>
<sequence length="86" mass="10251">MIQLKLSHLTNQIQMIQLKLKNITNQIQMIQLKLLTSQIQMIQIRKNQIRLQMMTLVTFCQRIQTRTQNIIMTVAVQHQICLKILH</sequence>
<feature type="coiled-coil region" evidence="1">
    <location>
        <begin position="6"/>
        <end position="33"/>
    </location>
</feature>
<protein>
    <submittedName>
        <fullName evidence="2">Uncharacterized protein</fullName>
    </submittedName>
</protein>
<proteinExistence type="predicted"/>
<dbReference type="AlphaFoldDB" id="U9TL97"/>
<name>U9TL97_RHIID</name>
<accession>U9TL97</accession>
<evidence type="ECO:0000313" key="2">
    <source>
        <dbReference type="EMBL" id="ESA07048.1"/>
    </source>
</evidence>